<dbReference type="OrthoDB" id="2449793at2"/>
<reference evidence="2 3" key="1">
    <citation type="submission" date="2018-02" db="EMBL/GenBank/DDBJ databases">
        <title>Jeotgalibacillus proteolyticum sp. nov. a protease producing bacterium isolated from ocean sediments of Laizhou Bay.</title>
        <authorList>
            <person name="Li Y."/>
        </authorList>
    </citation>
    <scope>NUCLEOTIDE SEQUENCE [LARGE SCALE GENOMIC DNA]</scope>
    <source>
        <strain evidence="2 3">22-7</strain>
    </source>
</reference>
<name>A0A2S5GA27_9BACL</name>
<dbReference type="AlphaFoldDB" id="A0A2S5GA27"/>
<dbReference type="Pfam" id="PF13472">
    <property type="entry name" value="Lipase_GDSL_2"/>
    <property type="match status" value="1"/>
</dbReference>
<dbReference type="InterPro" id="IPR051532">
    <property type="entry name" value="Ester_Hydrolysis_Enzymes"/>
</dbReference>
<accession>A0A2S5GA27</accession>
<sequence>MGQVDSGSFAFGKLSLNRRGCFRLKRVIKISLALAVLLVLLGMVRSEYRYKQVEIKERMDEINPALHEDVSYLDFLTYRVLKNGSARVATLGSSVTKGVGASVPGNSWRALLQSEIRDSSRPLQHVTISNHGHSGYTSVRLLEQDVVDKVISSRPDLIILETSVINNYRRSVSLPDTKSSIELLYHTFKHELPEAEILFISPNPILKENIDPSGLNSLGLTFEEYVDYTKQVILANDWNYFDTHGHMLAEMEAQGLTKEDTLNDMIHPNDLGYQIWFKELFTEALITPYYGQHR</sequence>
<keyword evidence="3" id="KW-1185">Reference proteome</keyword>
<dbReference type="GO" id="GO:0016787">
    <property type="term" value="F:hydrolase activity"/>
    <property type="evidence" value="ECO:0007669"/>
    <property type="project" value="UniProtKB-KW"/>
</dbReference>
<comment type="caution">
    <text evidence="2">The sequence shown here is derived from an EMBL/GenBank/DDBJ whole genome shotgun (WGS) entry which is preliminary data.</text>
</comment>
<dbReference type="InterPro" id="IPR013830">
    <property type="entry name" value="SGNH_hydro"/>
</dbReference>
<dbReference type="PANTHER" id="PTHR30383">
    <property type="entry name" value="THIOESTERASE 1/PROTEASE 1/LYSOPHOSPHOLIPASE L1"/>
    <property type="match status" value="1"/>
</dbReference>
<dbReference type="SUPFAM" id="SSF52266">
    <property type="entry name" value="SGNH hydrolase"/>
    <property type="match status" value="1"/>
</dbReference>
<proteinExistence type="predicted"/>
<dbReference type="CDD" id="cd00229">
    <property type="entry name" value="SGNH_hydrolase"/>
    <property type="match status" value="1"/>
</dbReference>
<dbReference type="InterPro" id="IPR036514">
    <property type="entry name" value="SGNH_hydro_sf"/>
</dbReference>
<protein>
    <submittedName>
        <fullName evidence="2">SGNH/GDSL hydrolase family protein</fullName>
    </submittedName>
</protein>
<evidence type="ECO:0000313" key="2">
    <source>
        <dbReference type="EMBL" id="PPA69775.1"/>
    </source>
</evidence>
<dbReference type="Gene3D" id="3.40.50.1110">
    <property type="entry name" value="SGNH hydrolase"/>
    <property type="match status" value="1"/>
</dbReference>
<feature type="domain" description="SGNH hydrolase-type esterase" evidence="1">
    <location>
        <begin position="91"/>
        <end position="275"/>
    </location>
</feature>
<evidence type="ECO:0000313" key="3">
    <source>
        <dbReference type="Proteomes" id="UP000239047"/>
    </source>
</evidence>
<gene>
    <name evidence="2" type="ORF">C4B60_14660</name>
</gene>
<keyword evidence="2" id="KW-0378">Hydrolase</keyword>
<evidence type="ECO:0000259" key="1">
    <source>
        <dbReference type="Pfam" id="PF13472"/>
    </source>
</evidence>
<dbReference type="EMBL" id="PREZ01000005">
    <property type="protein sequence ID" value="PPA69775.1"/>
    <property type="molecule type" value="Genomic_DNA"/>
</dbReference>
<dbReference type="Proteomes" id="UP000239047">
    <property type="component" value="Unassembled WGS sequence"/>
</dbReference>
<organism evidence="2 3">
    <name type="scientific">Jeotgalibacillus proteolyticus</name>
    <dbReference type="NCBI Taxonomy" id="2082395"/>
    <lineage>
        <taxon>Bacteria</taxon>
        <taxon>Bacillati</taxon>
        <taxon>Bacillota</taxon>
        <taxon>Bacilli</taxon>
        <taxon>Bacillales</taxon>
        <taxon>Caryophanaceae</taxon>
        <taxon>Jeotgalibacillus</taxon>
    </lineage>
</organism>